<keyword evidence="1" id="KW-0732">Signal</keyword>
<organism evidence="2 3">
    <name type="scientific">Acetobacter sacchari</name>
    <dbReference type="NCBI Taxonomy" id="2661687"/>
    <lineage>
        <taxon>Bacteria</taxon>
        <taxon>Pseudomonadati</taxon>
        <taxon>Pseudomonadota</taxon>
        <taxon>Alphaproteobacteria</taxon>
        <taxon>Acetobacterales</taxon>
        <taxon>Acetobacteraceae</taxon>
        <taxon>Acetobacter</taxon>
    </lineage>
</organism>
<dbReference type="InterPro" id="IPR024651">
    <property type="entry name" value="FAD-SLDH_ssu"/>
</dbReference>
<dbReference type="Proteomes" id="UP000664771">
    <property type="component" value="Unassembled WGS sequence"/>
</dbReference>
<dbReference type="EMBL" id="JAFVMF010000011">
    <property type="protein sequence ID" value="MBO1360421.1"/>
    <property type="molecule type" value="Genomic_DNA"/>
</dbReference>
<feature type="chain" id="PRO_5046936616" evidence="1">
    <location>
        <begin position="26"/>
        <end position="178"/>
    </location>
</feature>
<evidence type="ECO:0000256" key="1">
    <source>
        <dbReference type="SAM" id="SignalP"/>
    </source>
</evidence>
<feature type="signal peptide" evidence="1">
    <location>
        <begin position="1"/>
        <end position="25"/>
    </location>
</feature>
<proteinExistence type="predicted"/>
<evidence type="ECO:0000313" key="2">
    <source>
        <dbReference type="EMBL" id="MBO1360421.1"/>
    </source>
</evidence>
<sequence>MRSPCTKLKINRRRLLLGMSALATAASFAQSRGLAESSGPPSLTDPVSHFMFVSRVLVPHELDRSVGHRIHGAFSDVEEDFDNKIKELQDLIIKTSPVDVEHFMPTLTDIKQKNTAMKIISAWYSGVVNGKSKDHTIGFESSLMYKVTNDVMTIPSYAKSAPNGWNSTAVSLLNMPSF</sequence>
<dbReference type="Pfam" id="PF12318">
    <property type="entry name" value="FAD-SLDH"/>
    <property type="match status" value="1"/>
</dbReference>
<evidence type="ECO:0000313" key="3">
    <source>
        <dbReference type="Proteomes" id="UP000664771"/>
    </source>
</evidence>
<gene>
    <name evidence="2" type="ORF">J2D73_11545</name>
</gene>
<dbReference type="RefSeq" id="WP_207881699.1">
    <property type="nucleotide sequence ID" value="NZ_JAFVMF010000011.1"/>
</dbReference>
<name>A0ABS3LX38_9PROT</name>
<keyword evidence="3" id="KW-1185">Reference proteome</keyword>
<reference evidence="2 3" key="1">
    <citation type="submission" date="2021-03" db="EMBL/GenBank/DDBJ databases">
        <title>The complete genome sequence of Acetobacter sacchari TBRC 11175.</title>
        <authorList>
            <person name="Charoenyingcharoen P."/>
            <person name="Yukphan P."/>
        </authorList>
    </citation>
    <scope>NUCLEOTIDE SEQUENCE [LARGE SCALE GENOMIC DNA]</scope>
    <source>
        <strain evidence="2 3">TBRC 11175</strain>
    </source>
</reference>
<protein>
    <submittedName>
        <fullName evidence="2">Sorbitol dehydrogenase family protein</fullName>
    </submittedName>
</protein>
<accession>A0ABS3LX38</accession>
<comment type="caution">
    <text evidence="2">The sequence shown here is derived from an EMBL/GenBank/DDBJ whole genome shotgun (WGS) entry which is preliminary data.</text>
</comment>